<evidence type="ECO:0000313" key="3">
    <source>
        <dbReference type="Proteomes" id="UP001430356"/>
    </source>
</evidence>
<comment type="caution">
    <text evidence="2">The sequence shown here is derived from an EMBL/GenBank/DDBJ whole genome shotgun (WGS) entry which is preliminary data.</text>
</comment>
<name>A0AAW0EZJ6_9TRYP</name>
<dbReference type="AlphaFoldDB" id="A0AAW0EZJ6"/>
<gene>
    <name evidence="2" type="ORF">NESM_000870300</name>
</gene>
<evidence type="ECO:0000313" key="2">
    <source>
        <dbReference type="EMBL" id="KAK7199021.1"/>
    </source>
</evidence>
<feature type="region of interest" description="Disordered" evidence="1">
    <location>
        <begin position="231"/>
        <end position="279"/>
    </location>
</feature>
<dbReference type="Proteomes" id="UP001430356">
    <property type="component" value="Unassembled WGS sequence"/>
</dbReference>
<dbReference type="EMBL" id="JAECZO010000201">
    <property type="protein sequence ID" value="KAK7199021.1"/>
    <property type="molecule type" value="Genomic_DNA"/>
</dbReference>
<feature type="compositionally biased region" description="Low complexity" evidence="1">
    <location>
        <begin position="248"/>
        <end position="270"/>
    </location>
</feature>
<accession>A0AAW0EZJ6</accession>
<keyword evidence="3" id="KW-1185">Reference proteome</keyword>
<sequence length="625" mass="67233">MLRRTLRRSTDVRHTSVPALMQHPVEMAYYFPRFHPSTHINTAGIPELTDAVELMTRHGRPVRPAAAATAAAAATGTTARAQPVTRWTTTLSATASPTTADSVAAALKDNSKSLLLLERGVDILNSVGGARSPAVANLIRPLYAARFELLCGSEHLPRCDYAARIHVHKATLHQAAPLLLHNDVWDKSDVAQLDTTCVILAHFVKAFCALHPRPFHAAAAAAASTSSPAGPSSAAAAAAAGGGGGVSSTGSAKPSPLASLKSKGGAAAAAPPRPASSPATWAMEVEDGSGGTARLTLQMVHERIEEALRLAAAAYEKHGTAHPELRWLRPKLLVLKALLTIPLTGHLLHAQQLITDAAHYVDALTRRRNPLMDGLKERTREPELGLYMLLQAEMAARIFNWDIGLGQVDGDVVDLFTDAAGFYADAPNTALDGDAIMSDAKLPEQRFEAEAYACCLRSYATFLLGAPRPRATSTRDSPVFLEKQTFSPNPLLTVSTPSSDIFSDVRNVTELSLETCRRRTGEALDRALKLNRMLYPDYRQNAPATATLTAMACMYADTRDYLYATGLFESANKAATHLYGDASPERVFLQKLRYEFLAGVGSEQEAKTASHEVVHLLKRVDALPY</sequence>
<protein>
    <submittedName>
        <fullName evidence="2">Uncharacterized protein</fullName>
    </submittedName>
</protein>
<proteinExistence type="predicted"/>
<organism evidence="2 3">
    <name type="scientific">Novymonas esmeraldas</name>
    <dbReference type="NCBI Taxonomy" id="1808958"/>
    <lineage>
        <taxon>Eukaryota</taxon>
        <taxon>Discoba</taxon>
        <taxon>Euglenozoa</taxon>
        <taxon>Kinetoplastea</taxon>
        <taxon>Metakinetoplastina</taxon>
        <taxon>Trypanosomatida</taxon>
        <taxon>Trypanosomatidae</taxon>
        <taxon>Novymonas</taxon>
    </lineage>
</organism>
<reference evidence="2 3" key="1">
    <citation type="journal article" date="2021" name="MBio">
        <title>A New Model Trypanosomatid, Novymonas esmeraldas: Genomic Perception of Its 'Candidatus Pandoraea novymonadis' Endosymbiont.</title>
        <authorList>
            <person name="Zakharova A."/>
            <person name="Saura A."/>
            <person name="Butenko A."/>
            <person name="Podesvova L."/>
            <person name="Warmusova S."/>
            <person name="Kostygov A.Y."/>
            <person name="Nenarokova A."/>
            <person name="Lukes J."/>
            <person name="Opperdoes F.R."/>
            <person name="Yurchenko V."/>
        </authorList>
    </citation>
    <scope>NUCLEOTIDE SEQUENCE [LARGE SCALE GENOMIC DNA]</scope>
    <source>
        <strain evidence="2 3">E262AT.01</strain>
    </source>
</reference>
<evidence type="ECO:0000256" key="1">
    <source>
        <dbReference type="SAM" id="MobiDB-lite"/>
    </source>
</evidence>